<feature type="transmembrane region" description="Helical" evidence="8">
    <location>
        <begin position="180"/>
        <end position="204"/>
    </location>
</feature>
<proteinExistence type="inferred from homology"/>
<dbReference type="NCBIfam" id="TIGR00912">
    <property type="entry name" value="2A0309"/>
    <property type="match status" value="1"/>
</dbReference>
<keyword evidence="6 8" id="KW-1133">Transmembrane helix</keyword>
<feature type="transmembrane region" description="Helical" evidence="8">
    <location>
        <begin position="336"/>
        <end position="356"/>
    </location>
</feature>
<feature type="transmembrane region" description="Helical" evidence="8">
    <location>
        <begin position="147"/>
        <end position="168"/>
    </location>
</feature>
<evidence type="ECO:0000256" key="6">
    <source>
        <dbReference type="ARBA" id="ARBA00022989"/>
    </source>
</evidence>
<dbReference type="PANTHER" id="PTHR34975:SF2">
    <property type="entry name" value="SPORE GERMINATION PROTEIN A2"/>
    <property type="match status" value="1"/>
</dbReference>
<dbReference type="Proteomes" id="UP000256977">
    <property type="component" value="Unassembled WGS sequence"/>
</dbReference>
<feature type="transmembrane region" description="Helical" evidence="8">
    <location>
        <begin position="269"/>
        <end position="289"/>
    </location>
</feature>
<feature type="transmembrane region" description="Helical" evidence="8">
    <location>
        <begin position="41"/>
        <end position="61"/>
    </location>
</feature>
<evidence type="ECO:0000256" key="2">
    <source>
        <dbReference type="ARBA" id="ARBA00007998"/>
    </source>
</evidence>
<comment type="similarity">
    <text evidence="2">Belongs to the amino acid-polyamine-organocation (APC) superfamily. Spore germination protein (SGP) (TC 2.A.3.9) family.</text>
</comment>
<name>A0A3D9JNY8_9BACL</name>
<feature type="transmembrane region" description="Helical" evidence="8">
    <location>
        <begin position="108"/>
        <end position="135"/>
    </location>
</feature>
<keyword evidence="3" id="KW-0813">Transport</keyword>
<dbReference type="GO" id="GO:0016020">
    <property type="term" value="C:membrane"/>
    <property type="evidence" value="ECO:0007669"/>
    <property type="project" value="UniProtKB-SubCell"/>
</dbReference>
<keyword evidence="10" id="KW-1185">Reference proteome</keyword>
<dbReference type="RefSeq" id="WP_116062245.1">
    <property type="nucleotide sequence ID" value="NZ_QRDZ01000015.1"/>
</dbReference>
<reference evidence="9 10" key="1">
    <citation type="submission" date="2018-07" db="EMBL/GenBank/DDBJ databases">
        <title>Genomic Encyclopedia of Type Strains, Phase III (KMG-III): the genomes of soil and plant-associated and newly described type strains.</title>
        <authorList>
            <person name="Whitman W."/>
        </authorList>
    </citation>
    <scope>NUCLEOTIDE SEQUENCE [LARGE SCALE GENOMIC DNA]</scope>
    <source>
        <strain evidence="9 10">CECT 7287</strain>
    </source>
</reference>
<protein>
    <submittedName>
        <fullName evidence="9">Spore germination protein (Amino acid permease)</fullName>
    </submittedName>
</protein>
<feature type="transmembrane region" description="Helical" evidence="8">
    <location>
        <begin position="81"/>
        <end position="102"/>
    </location>
</feature>
<evidence type="ECO:0000256" key="3">
    <source>
        <dbReference type="ARBA" id="ARBA00022448"/>
    </source>
</evidence>
<dbReference type="GO" id="GO:0009847">
    <property type="term" value="P:spore germination"/>
    <property type="evidence" value="ECO:0007669"/>
    <property type="project" value="InterPro"/>
</dbReference>
<dbReference type="InterPro" id="IPR004761">
    <property type="entry name" value="Spore_GerAB"/>
</dbReference>
<feature type="transmembrane region" description="Helical" evidence="8">
    <location>
        <begin position="216"/>
        <end position="241"/>
    </location>
</feature>
<accession>A0A3D9JNY8</accession>
<dbReference type="EMBL" id="QRDZ01000015">
    <property type="protein sequence ID" value="RED75519.1"/>
    <property type="molecule type" value="Genomic_DNA"/>
</dbReference>
<comment type="caution">
    <text evidence="9">The sequence shown here is derived from an EMBL/GenBank/DDBJ whole genome shotgun (WGS) entry which is preliminary data.</text>
</comment>
<gene>
    <name evidence="9" type="ORF">DFP98_115135</name>
</gene>
<keyword evidence="4" id="KW-0309">Germination</keyword>
<evidence type="ECO:0000313" key="10">
    <source>
        <dbReference type="Proteomes" id="UP000256977"/>
    </source>
</evidence>
<evidence type="ECO:0000256" key="1">
    <source>
        <dbReference type="ARBA" id="ARBA00004141"/>
    </source>
</evidence>
<dbReference type="Pfam" id="PF03845">
    <property type="entry name" value="Spore_permease"/>
    <property type="match status" value="1"/>
</dbReference>
<feature type="transmembrane region" description="Helical" evidence="8">
    <location>
        <begin position="12"/>
        <end position="35"/>
    </location>
</feature>
<keyword evidence="7 8" id="KW-0472">Membrane</keyword>
<evidence type="ECO:0000313" key="9">
    <source>
        <dbReference type="EMBL" id="RED75519.1"/>
    </source>
</evidence>
<evidence type="ECO:0000256" key="7">
    <source>
        <dbReference type="ARBA" id="ARBA00023136"/>
    </source>
</evidence>
<sequence length="367" mass="41107">MERREVISNFQLMSLIVISTIGTSSLYAPATLVRYAERNSWFLVLAGGLAGLLNLAILMALNRMYPDKNLIRICKHVLGPWIGGLLAFAVIFYFIDVTAWIVREFAQFFIVALSPVVPQSWYLATGIIMGAYAVYRGLEAFSRVSEIVLFVIVFTFLGIYTVLSWQYHPEYLLPVLENGLLAPLSGIIPVASWLGDLMFISMMLNHVRRTKKTAAYAVGAVAVTTVLLMLSVLSCTLLFGAKASESFTYPSISLIQNIRLFRHIERFDAALVAVWVMSCFIKLTVYLWSAQQGLADLLKLKKPRMFLIPVAAGIYVCAKFKVWGLIELGRFYDQQAWYFCLFQYAVPGFLLLVAWLRGDGGKSKVGA</sequence>
<organism evidence="9 10">
    <name type="scientific">Cohnella phaseoli</name>
    <dbReference type="NCBI Taxonomy" id="456490"/>
    <lineage>
        <taxon>Bacteria</taxon>
        <taxon>Bacillati</taxon>
        <taxon>Bacillota</taxon>
        <taxon>Bacilli</taxon>
        <taxon>Bacillales</taxon>
        <taxon>Paenibacillaceae</taxon>
        <taxon>Cohnella</taxon>
    </lineage>
</organism>
<dbReference type="OrthoDB" id="1675410at2"/>
<dbReference type="AlphaFoldDB" id="A0A3D9JNY8"/>
<feature type="transmembrane region" description="Helical" evidence="8">
    <location>
        <begin position="305"/>
        <end position="324"/>
    </location>
</feature>
<evidence type="ECO:0000256" key="4">
    <source>
        <dbReference type="ARBA" id="ARBA00022544"/>
    </source>
</evidence>
<keyword evidence="5 8" id="KW-0812">Transmembrane</keyword>
<comment type="subcellular location">
    <subcellularLocation>
        <location evidence="1">Membrane</location>
        <topology evidence="1">Multi-pass membrane protein</topology>
    </subcellularLocation>
</comment>
<evidence type="ECO:0000256" key="8">
    <source>
        <dbReference type="SAM" id="Phobius"/>
    </source>
</evidence>
<dbReference type="Gene3D" id="1.20.1740.10">
    <property type="entry name" value="Amino acid/polyamine transporter I"/>
    <property type="match status" value="1"/>
</dbReference>
<evidence type="ECO:0000256" key="5">
    <source>
        <dbReference type="ARBA" id="ARBA00022692"/>
    </source>
</evidence>
<dbReference type="PANTHER" id="PTHR34975">
    <property type="entry name" value="SPORE GERMINATION PROTEIN A2"/>
    <property type="match status" value="1"/>
</dbReference>